<dbReference type="KEGG" id="nasi:112396925"/>
<dbReference type="Pfam" id="PF00096">
    <property type="entry name" value="zf-C2H2"/>
    <property type="match status" value="1"/>
</dbReference>
<protein>
    <submittedName>
        <fullName evidence="10">Zinc finger protein 3 homolog</fullName>
    </submittedName>
</protein>
<dbReference type="InterPro" id="IPR036236">
    <property type="entry name" value="Znf_C2H2_sf"/>
</dbReference>
<dbReference type="SUPFAM" id="SSF57667">
    <property type="entry name" value="beta-beta-alpha zinc fingers"/>
    <property type="match status" value="2"/>
</dbReference>
<feature type="domain" description="C2H2-type" evidence="8">
    <location>
        <begin position="88"/>
        <end position="115"/>
    </location>
</feature>
<comment type="subcellular location">
    <subcellularLocation>
        <location evidence="1">Nucleus</location>
    </subcellularLocation>
</comment>
<sequence>MFAKRASRAFQPWIRERACAWKPSALFQTTVSEGVEAGEDAPARGGWGGAFGENACLVGCPPSPGRRKPHACKERGKVQRTHAGEKLFPCLECGRAFSESSSRARHRRIHRGEWPFACTECTQSWTLAKHLRAHMDERPYACGECGGAFRQSGSLGGGLRGRPRERSGCQKTLRDRLVLMHQ</sequence>
<dbReference type="InParanoid" id="A0A341B509"/>
<dbReference type="PROSITE" id="PS50157">
    <property type="entry name" value="ZINC_FINGER_C2H2_2"/>
    <property type="match status" value="1"/>
</dbReference>
<evidence type="ECO:0000259" key="8">
    <source>
        <dbReference type="PROSITE" id="PS50157"/>
    </source>
</evidence>
<evidence type="ECO:0000256" key="4">
    <source>
        <dbReference type="ARBA" id="ARBA00022771"/>
    </source>
</evidence>
<dbReference type="AlphaFoldDB" id="A0A341B509"/>
<dbReference type="PANTHER" id="PTHR23226:SF416">
    <property type="entry name" value="FI01424P"/>
    <property type="match status" value="1"/>
</dbReference>
<keyword evidence="4 7" id="KW-0863">Zinc-finger</keyword>
<dbReference type="PROSITE" id="PS00028">
    <property type="entry name" value="ZINC_FINGER_C2H2_1"/>
    <property type="match status" value="1"/>
</dbReference>
<dbReference type="Gene3D" id="3.30.160.60">
    <property type="entry name" value="Classic Zinc Finger"/>
    <property type="match status" value="3"/>
</dbReference>
<proteinExistence type="predicted"/>
<dbReference type="GO" id="GO:0000978">
    <property type="term" value="F:RNA polymerase II cis-regulatory region sequence-specific DNA binding"/>
    <property type="evidence" value="ECO:0007669"/>
    <property type="project" value="TreeGrafter"/>
</dbReference>
<dbReference type="GeneID" id="112396925"/>
<dbReference type="FunFam" id="3.30.160.60:FF:000446">
    <property type="entry name" value="Zinc finger protein"/>
    <property type="match status" value="1"/>
</dbReference>
<evidence type="ECO:0000256" key="7">
    <source>
        <dbReference type="PROSITE-ProRule" id="PRU00042"/>
    </source>
</evidence>
<keyword evidence="2" id="KW-0479">Metal-binding</keyword>
<evidence type="ECO:0000256" key="1">
    <source>
        <dbReference type="ARBA" id="ARBA00004123"/>
    </source>
</evidence>
<evidence type="ECO:0000313" key="9">
    <source>
        <dbReference type="Proteomes" id="UP000252040"/>
    </source>
</evidence>
<gene>
    <name evidence="10" type="primary">LOC112396925</name>
</gene>
<dbReference type="SMART" id="SM00355">
    <property type="entry name" value="ZnF_C2H2"/>
    <property type="match status" value="2"/>
</dbReference>
<dbReference type="InterPro" id="IPR013087">
    <property type="entry name" value="Znf_C2H2_type"/>
</dbReference>
<dbReference type="GO" id="GO:0005634">
    <property type="term" value="C:nucleus"/>
    <property type="evidence" value="ECO:0007669"/>
    <property type="project" value="UniProtKB-SubCell"/>
</dbReference>
<dbReference type="Proteomes" id="UP000252040">
    <property type="component" value="Unplaced"/>
</dbReference>
<evidence type="ECO:0000313" key="10">
    <source>
        <dbReference type="RefSeq" id="XP_024596677.1"/>
    </source>
</evidence>
<dbReference type="STRING" id="1706337.A0A341B509"/>
<dbReference type="PANTHER" id="PTHR23226">
    <property type="entry name" value="ZINC FINGER AND SCAN DOMAIN-CONTAINING"/>
    <property type="match status" value="1"/>
</dbReference>
<dbReference type="FunFam" id="3.30.160.60:FF:002343">
    <property type="entry name" value="Zinc finger protein 33A"/>
    <property type="match status" value="1"/>
</dbReference>
<name>A0A341B509_NEOAA</name>
<accession>A0A341B509</accession>
<keyword evidence="3" id="KW-0677">Repeat</keyword>
<evidence type="ECO:0000256" key="5">
    <source>
        <dbReference type="ARBA" id="ARBA00022833"/>
    </source>
</evidence>
<keyword evidence="5" id="KW-0862">Zinc</keyword>
<organism evidence="9 10">
    <name type="scientific">Neophocaena asiaeorientalis asiaeorientalis</name>
    <name type="common">Yangtze finless porpoise</name>
    <name type="synonym">Neophocaena phocaenoides subsp. asiaeorientalis</name>
    <dbReference type="NCBI Taxonomy" id="1706337"/>
    <lineage>
        <taxon>Eukaryota</taxon>
        <taxon>Metazoa</taxon>
        <taxon>Chordata</taxon>
        <taxon>Craniata</taxon>
        <taxon>Vertebrata</taxon>
        <taxon>Euteleostomi</taxon>
        <taxon>Mammalia</taxon>
        <taxon>Eutheria</taxon>
        <taxon>Laurasiatheria</taxon>
        <taxon>Artiodactyla</taxon>
        <taxon>Whippomorpha</taxon>
        <taxon>Cetacea</taxon>
        <taxon>Odontoceti</taxon>
        <taxon>Phocoenidae</taxon>
        <taxon>Neophocaena</taxon>
    </lineage>
</organism>
<evidence type="ECO:0000256" key="2">
    <source>
        <dbReference type="ARBA" id="ARBA00022723"/>
    </source>
</evidence>
<evidence type="ECO:0000256" key="3">
    <source>
        <dbReference type="ARBA" id="ARBA00022737"/>
    </source>
</evidence>
<keyword evidence="6" id="KW-0539">Nucleus</keyword>
<evidence type="ECO:0000256" key="6">
    <source>
        <dbReference type="ARBA" id="ARBA00023242"/>
    </source>
</evidence>
<dbReference type="RefSeq" id="XP_024596677.1">
    <property type="nucleotide sequence ID" value="XM_024740909.1"/>
</dbReference>
<dbReference type="GO" id="GO:0000981">
    <property type="term" value="F:DNA-binding transcription factor activity, RNA polymerase II-specific"/>
    <property type="evidence" value="ECO:0007669"/>
    <property type="project" value="TreeGrafter"/>
</dbReference>
<keyword evidence="9" id="KW-1185">Reference proteome</keyword>
<dbReference type="GO" id="GO:0008270">
    <property type="term" value="F:zinc ion binding"/>
    <property type="evidence" value="ECO:0007669"/>
    <property type="project" value="UniProtKB-KW"/>
</dbReference>
<reference evidence="10" key="1">
    <citation type="submission" date="2025-08" db="UniProtKB">
        <authorList>
            <consortium name="RefSeq"/>
        </authorList>
    </citation>
    <scope>IDENTIFICATION</scope>
    <source>
        <tissue evidence="10">Meat</tissue>
    </source>
</reference>